<dbReference type="EMBL" id="MZGU01000004">
    <property type="protein sequence ID" value="PWB85875.1"/>
    <property type="molecule type" value="Genomic_DNA"/>
</dbReference>
<dbReference type="SUPFAM" id="SSF53756">
    <property type="entry name" value="UDP-Glycosyltransferase/glycogen phosphorylase"/>
    <property type="match status" value="1"/>
</dbReference>
<comment type="caution">
    <text evidence="1">The sequence shown here is derived from an EMBL/GenBank/DDBJ whole genome shotgun (WGS) entry which is preliminary data.</text>
</comment>
<dbReference type="AlphaFoldDB" id="A0A2U1S711"/>
<keyword evidence="2" id="KW-1185">Reference proteome</keyword>
<evidence type="ECO:0008006" key="3">
    <source>
        <dbReference type="Google" id="ProtNLM"/>
    </source>
</evidence>
<protein>
    <recommendedName>
        <fullName evidence="3">Glycosyltransferase subfamily 4-like N-terminal domain-containing protein</fullName>
    </recommendedName>
</protein>
<organism evidence="1 2">
    <name type="scientific">Methanobrevibacter woesei</name>
    <dbReference type="NCBI Taxonomy" id="190976"/>
    <lineage>
        <taxon>Archaea</taxon>
        <taxon>Methanobacteriati</taxon>
        <taxon>Methanobacteriota</taxon>
        <taxon>Methanomada group</taxon>
        <taxon>Methanobacteria</taxon>
        <taxon>Methanobacteriales</taxon>
        <taxon>Methanobacteriaceae</taxon>
        <taxon>Methanobrevibacter</taxon>
    </lineage>
</organism>
<evidence type="ECO:0000313" key="1">
    <source>
        <dbReference type="EMBL" id="PWB85875.1"/>
    </source>
</evidence>
<evidence type="ECO:0000313" key="2">
    <source>
        <dbReference type="Proteomes" id="UP000245577"/>
    </source>
</evidence>
<dbReference type="OrthoDB" id="132546at2157"/>
<dbReference type="RefSeq" id="WP_116669521.1">
    <property type="nucleotide sequence ID" value="NZ_MZGU01000004.1"/>
</dbReference>
<name>A0A2U1S711_9EURY</name>
<proteinExistence type="predicted"/>
<gene>
    <name evidence="1" type="ORF">MBBWO_07210</name>
</gene>
<reference evidence="1 2" key="1">
    <citation type="submission" date="2017-03" db="EMBL/GenBank/DDBJ databases">
        <title>Genome sequence of Methanobrevibacter wosei.</title>
        <authorList>
            <person name="Poehlein A."/>
            <person name="Seedorf H."/>
            <person name="Daniel R."/>
        </authorList>
    </citation>
    <scope>NUCLEOTIDE SEQUENCE [LARGE SCALE GENOMIC DNA]</scope>
    <source>
        <strain evidence="1 2">DSM 11979</strain>
    </source>
</reference>
<dbReference type="Gene3D" id="3.40.50.2000">
    <property type="entry name" value="Glycogen Phosphorylase B"/>
    <property type="match status" value="2"/>
</dbReference>
<accession>A0A2U1S711</accession>
<dbReference type="Proteomes" id="UP000245577">
    <property type="component" value="Unassembled WGS sequence"/>
</dbReference>
<sequence>MRKVLFIAFYYNHNNEIASKRLQGVAKYLSAYNWVPIVLVPKIEGINSQKSNIKIVETDYVDMLDKFLPSKSNSQDNSKVSSNSNSSSIMSKLFSKAVSIAGEIFAFPDGMKYWYEPAFNSACQVIEDENIDAIISSSFPITAHVIAHDLKNKYNIPWIADLRDLWNLNPYINHNFIRNHFELNLEKKTFSNVDVLTTTTQKAAETLKTLHPQSKIVPVYSGYDPDEFKHVETIKRDDKLTFMYAGSLYGGKRDPSILFDAVRQLIDEGKVEGSKISINFYGDKDNLVELVNSYNLEDIVNINGKIPYEDVLKREKSSDVLLLISWMNPKEKMFIPGKVYEYLAFKKPVLSLGYKEGSLKDLINETNIGHHTSNLEDTKKVFYSFYKEYIETGKVSYCGNENASKYSMVETARSFASILDEELK</sequence>